<dbReference type="InterPro" id="IPR050951">
    <property type="entry name" value="Retrovirus_Pol_polyprotein"/>
</dbReference>
<keyword evidence="2" id="KW-0540">Nuclease</keyword>
<dbReference type="InterPro" id="IPR000477">
    <property type="entry name" value="RT_dom"/>
</dbReference>
<dbReference type="EC" id="2.7.7.49" evidence="1"/>
<proteinExistence type="predicted"/>
<evidence type="ECO:0000313" key="7">
    <source>
        <dbReference type="Proteomes" id="UP000030764"/>
    </source>
</evidence>
<keyword evidence="4" id="KW-0808">Transferase</keyword>
<dbReference type="GO" id="GO:0003964">
    <property type="term" value="F:RNA-directed DNA polymerase activity"/>
    <property type="evidence" value="ECO:0007669"/>
    <property type="project" value="UniProtKB-KW"/>
</dbReference>
<dbReference type="Pfam" id="PF00078">
    <property type="entry name" value="RVT_1"/>
    <property type="match status" value="1"/>
</dbReference>
<dbReference type="InterPro" id="IPR043502">
    <property type="entry name" value="DNA/RNA_pol_sf"/>
</dbReference>
<dbReference type="Pfam" id="PF17919">
    <property type="entry name" value="RT_RNaseH_2"/>
    <property type="match status" value="1"/>
</dbReference>
<reference evidence="6 7" key="1">
    <citation type="journal article" date="2014" name="Nat. Genet.">
        <title>Genome and transcriptome of the porcine whipworm Trichuris suis.</title>
        <authorList>
            <person name="Jex A.R."/>
            <person name="Nejsum P."/>
            <person name="Schwarz E.M."/>
            <person name="Hu L."/>
            <person name="Young N.D."/>
            <person name="Hall R.S."/>
            <person name="Korhonen P.K."/>
            <person name="Liao S."/>
            <person name="Thamsborg S."/>
            <person name="Xia J."/>
            <person name="Xu P."/>
            <person name="Wang S."/>
            <person name="Scheerlinck J.P."/>
            <person name="Hofmann A."/>
            <person name="Sternberg P.W."/>
            <person name="Wang J."/>
            <person name="Gasser R.B."/>
        </authorList>
    </citation>
    <scope>NUCLEOTIDE SEQUENCE [LARGE SCALE GENOMIC DNA]</scope>
    <source>
        <strain evidence="6">DCEP-RM93M</strain>
    </source>
</reference>
<keyword evidence="4" id="KW-0548">Nucleotidyltransferase</keyword>
<dbReference type="CDD" id="cd01647">
    <property type="entry name" value="RT_LTR"/>
    <property type="match status" value="1"/>
</dbReference>
<dbReference type="Gene3D" id="3.30.70.270">
    <property type="match status" value="2"/>
</dbReference>
<dbReference type="InterPro" id="IPR043128">
    <property type="entry name" value="Rev_trsase/Diguanyl_cyclase"/>
</dbReference>
<evidence type="ECO:0000256" key="3">
    <source>
        <dbReference type="ARBA" id="ARBA00022759"/>
    </source>
</evidence>
<dbReference type="PROSITE" id="PS50878">
    <property type="entry name" value="RT_POL"/>
    <property type="match status" value="1"/>
</dbReference>
<organism evidence="6 7">
    <name type="scientific">Trichuris suis</name>
    <name type="common">pig whipworm</name>
    <dbReference type="NCBI Taxonomy" id="68888"/>
    <lineage>
        <taxon>Eukaryota</taxon>
        <taxon>Metazoa</taxon>
        <taxon>Ecdysozoa</taxon>
        <taxon>Nematoda</taxon>
        <taxon>Enoplea</taxon>
        <taxon>Dorylaimia</taxon>
        <taxon>Trichinellida</taxon>
        <taxon>Trichuridae</taxon>
        <taxon>Trichuris</taxon>
    </lineage>
</organism>
<sequence>MRRLPLSVRNAVSAELQRLLDEEIIERINASEWISPIVVIQKKSGGIRLCVDLREPNKAVIADCFPLPHIDDLLLKFQGSSVFSILDLKAAYRQLILHENSRDLTAFITHDGLYRFRRVPYGLSSAPSAFQKIMAEILHGLPGVVCYLDDIVVFGKSTEEHDRNLNTVFRRLQQYNVVLNESKCKLRQKELLFLGYKISAEGIRPDVSRITAFLEITSLKDTQQLRSFIGLLSWYSKFIPKFSTVVYPLRELARTGNTFLWSKEAQDCFDRLKTLLLESPALALFTPRLPTVVTTDASDIGIGAVLSQRYPCGTERTVAFASRTLTPAEQKYSIVEKEALACVWAVKKWRPWLWGIQFELLQIKER</sequence>
<dbReference type="GO" id="GO:0004519">
    <property type="term" value="F:endonuclease activity"/>
    <property type="evidence" value="ECO:0007669"/>
    <property type="project" value="UniProtKB-KW"/>
</dbReference>
<name>A0A085LVM8_9BILA</name>
<dbReference type="CDD" id="cd09274">
    <property type="entry name" value="RNase_HI_RT_Ty3"/>
    <property type="match status" value="1"/>
</dbReference>
<keyword evidence="4" id="KW-0695">RNA-directed DNA polymerase</keyword>
<protein>
    <recommendedName>
        <fullName evidence="1">RNA-directed DNA polymerase</fullName>
        <ecNumber evidence="1">2.7.7.49</ecNumber>
    </recommendedName>
</protein>
<dbReference type="InterPro" id="IPR041577">
    <property type="entry name" value="RT_RNaseH_2"/>
</dbReference>
<keyword evidence="3" id="KW-0378">Hydrolase</keyword>
<keyword evidence="3" id="KW-0255">Endonuclease</keyword>
<dbReference type="AlphaFoldDB" id="A0A085LVM8"/>
<feature type="domain" description="Reverse transcriptase" evidence="5">
    <location>
        <begin position="21"/>
        <end position="198"/>
    </location>
</feature>
<evidence type="ECO:0000259" key="5">
    <source>
        <dbReference type="PROSITE" id="PS50878"/>
    </source>
</evidence>
<dbReference type="Gene3D" id="3.10.10.10">
    <property type="entry name" value="HIV Type 1 Reverse Transcriptase, subunit A, domain 1"/>
    <property type="match status" value="1"/>
</dbReference>
<accession>A0A085LVM8</accession>
<dbReference type="EMBL" id="KL363279">
    <property type="protein sequence ID" value="KFD49024.1"/>
    <property type="molecule type" value="Genomic_DNA"/>
</dbReference>
<keyword evidence="7" id="KW-1185">Reference proteome</keyword>
<dbReference type="FunFam" id="3.30.70.270:FF:000020">
    <property type="entry name" value="Transposon Tf2-6 polyprotein-like Protein"/>
    <property type="match status" value="1"/>
</dbReference>
<dbReference type="PANTHER" id="PTHR37984:SF15">
    <property type="entry name" value="INTEGRASE CATALYTIC DOMAIN-CONTAINING PROTEIN"/>
    <property type="match status" value="1"/>
</dbReference>
<dbReference type="FunFam" id="3.10.20.370:FF:000001">
    <property type="entry name" value="Retrovirus-related Pol polyprotein from transposon 17.6-like protein"/>
    <property type="match status" value="1"/>
</dbReference>
<dbReference type="PANTHER" id="PTHR37984">
    <property type="entry name" value="PROTEIN CBG26694"/>
    <property type="match status" value="1"/>
</dbReference>
<gene>
    <name evidence="6" type="ORF">M513_10072</name>
</gene>
<dbReference type="Proteomes" id="UP000030764">
    <property type="component" value="Unassembled WGS sequence"/>
</dbReference>
<dbReference type="SUPFAM" id="SSF56672">
    <property type="entry name" value="DNA/RNA polymerases"/>
    <property type="match status" value="1"/>
</dbReference>
<evidence type="ECO:0000256" key="1">
    <source>
        <dbReference type="ARBA" id="ARBA00012493"/>
    </source>
</evidence>
<evidence type="ECO:0000313" key="6">
    <source>
        <dbReference type="EMBL" id="KFD49024.1"/>
    </source>
</evidence>
<evidence type="ECO:0000256" key="4">
    <source>
        <dbReference type="ARBA" id="ARBA00022918"/>
    </source>
</evidence>
<evidence type="ECO:0000256" key="2">
    <source>
        <dbReference type="ARBA" id="ARBA00022722"/>
    </source>
</evidence>